<name>A0AAW6Q9M5_9PAST</name>
<evidence type="ECO:0000256" key="2">
    <source>
        <dbReference type="ARBA" id="ARBA00022679"/>
    </source>
</evidence>
<evidence type="ECO:0000259" key="4">
    <source>
        <dbReference type="PROSITE" id="PS50404"/>
    </source>
</evidence>
<dbReference type="Proteomes" id="UP001214976">
    <property type="component" value="Unassembled WGS sequence"/>
</dbReference>
<protein>
    <recommendedName>
        <fullName evidence="1">glutathione transferase</fullName>
        <ecNumber evidence="1">2.5.1.18</ecNumber>
    </recommendedName>
</protein>
<dbReference type="FunFam" id="3.40.30.10:FF:000156">
    <property type="entry name" value="Glutathione S-transferase 1"/>
    <property type="match status" value="1"/>
</dbReference>
<dbReference type="GO" id="GO:0004601">
    <property type="term" value="F:peroxidase activity"/>
    <property type="evidence" value="ECO:0007669"/>
    <property type="project" value="UniProtKB-ARBA"/>
</dbReference>
<dbReference type="EMBL" id="JARQTW010000010">
    <property type="protein sequence ID" value="MDG2950168.1"/>
    <property type="molecule type" value="Genomic_DNA"/>
</dbReference>
<dbReference type="SFLD" id="SFLDG01150">
    <property type="entry name" value="Main.1:_Beta-like"/>
    <property type="match status" value="1"/>
</dbReference>
<dbReference type="InterPro" id="IPR010987">
    <property type="entry name" value="Glutathione-S-Trfase_C-like"/>
</dbReference>
<dbReference type="SUPFAM" id="SSF52833">
    <property type="entry name" value="Thioredoxin-like"/>
    <property type="match status" value="1"/>
</dbReference>
<dbReference type="Pfam" id="PF13409">
    <property type="entry name" value="GST_N_2"/>
    <property type="match status" value="1"/>
</dbReference>
<organism evidence="6 7">
    <name type="scientific">Exercitatus varius</name>
    <dbReference type="NCBI Taxonomy" id="67857"/>
    <lineage>
        <taxon>Bacteria</taxon>
        <taxon>Pseudomonadati</taxon>
        <taxon>Pseudomonadota</taxon>
        <taxon>Gammaproteobacteria</taxon>
        <taxon>Pasteurellales</taxon>
        <taxon>Pasteurellaceae</taxon>
        <taxon>Exercitatus</taxon>
    </lineage>
</organism>
<dbReference type="Gene3D" id="1.20.1050.10">
    <property type="match status" value="1"/>
</dbReference>
<dbReference type="RefSeq" id="WP_317477232.1">
    <property type="nucleotide sequence ID" value="NZ_JARQTW010000010.1"/>
</dbReference>
<evidence type="ECO:0000256" key="1">
    <source>
        <dbReference type="ARBA" id="ARBA00012452"/>
    </source>
</evidence>
<dbReference type="PANTHER" id="PTHR44051:SF9">
    <property type="entry name" value="GLUTATHIONE S-TRANSFERASE 1"/>
    <property type="match status" value="1"/>
</dbReference>
<dbReference type="PROSITE" id="PS50405">
    <property type="entry name" value="GST_CTER"/>
    <property type="match status" value="1"/>
</dbReference>
<dbReference type="SFLD" id="SFLDS00019">
    <property type="entry name" value="Glutathione_Transferase_(cytos"/>
    <property type="match status" value="1"/>
</dbReference>
<dbReference type="InterPro" id="IPR004046">
    <property type="entry name" value="GST_C"/>
</dbReference>
<feature type="domain" description="GST N-terminal" evidence="4">
    <location>
        <begin position="1"/>
        <end position="81"/>
    </location>
</feature>
<accession>A0AAW6Q9M5</accession>
<dbReference type="InterPro" id="IPR036249">
    <property type="entry name" value="Thioredoxin-like_sf"/>
</dbReference>
<reference evidence="6" key="1">
    <citation type="submission" date="2023-03" db="EMBL/GenBank/DDBJ databases">
        <title>Classification of Bisgaard taxon 6 and taxon 10 as Exercitatus varius gen. nov., spec. nov.</title>
        <authorList>
            <person name="Christensen H."/>
        </authorList>
    </citation>
    <scope>NUCLEOTIDE SEQUENCE</scope>
    <source>
        <strain evidence="6">86116</strain>
    </source>
</reference>
<comment type="catalytic activity">
    <reaction evidence="3">
        <text>RX + glutathione = an S-substituted glutathione + a halide anion + H(+)</text>
        <dbReference type="Rhea" id="RHEA:16437"/>
        <dbReference type="ChEBI" id="CHEBI:15378"/>
        <dbReference type="ChEBI" id="CHEBI:16042"/>
        <dbReference type="ChEBI" id="CHEBI:17792"/>
        <dbReference type="ChEBI" id="CHEBI:57925"/>
        <dbReference type="ChEBI" id="CHEBI:90779"/>
        <dbReference type="EC" id="2.5.1.18"/>
    </reaction>
</comment>
<evidence type="ECO:0000259" key="5">
    <source>
        <dbReference type="PROSITE" id="PS50405"/>
    </source>
</evidence>
<sequence length="204" mass="23420">MIALYSLKQSRSQRIVWLLEALGVPFEVQSFEREPVTRSAPPIFKTLHPLGKAPVLKDGNLTLAESASIVEYLIDRYGNGRFTPETDTTDYYHYVQWLHYAEGSIMPAILQKMMATDESKINYFNSQVSLHLDYVEQHLNGKKWFCGNELTGADIMMSFPCQVAMFMLPNELYPNIARFVEQVENHPAYRQAVERVGELDLHSL</sequence>
<proteinExistence type="predicted"/>
<dbReference type="Gene3D" id="3.40.30.10">
    <property type="entry name" value="Glutaredoxin"/>
    <property type="match status" value="1"/>
</dbReference>
<evidence type="ECO:0000313" key="6">
    <source>
        <dbReference type="EMBL" id="MDG2950168.1"/>
    </source>
</evidence>
<evidence type="ECO:0000256" key="3">
    <source>
        <dbReference type="ARBA" id="ARBA00047960"/>
    </source>
</evidence>
<dbReference type="Pfam" id="PF00043">
    <property type="entry name" value="GST_C"/>
    <property type="match status" value="1"/>
</dbReference>
<dbReference type="InterPro" id="IPR036282">
    <property type="entry name" value="Glutathione-S-Trfase_C_sf"/>
</dbReference>
<gene>
    <name evidence="6" type="ORF">P7M15_06495</name>
</gene>
<dbReference type="CDD" id="cd03046">
    <property type="entry name" value="GST_N_GTT1_like"/>
    <property type="match status" value="1"/>
</dbReference>
<dbReference type="SUPFAM" id="SSF47616">
    <property type="entry name" value="GST C-terminal domain-like"/>
    <property type="match status" value="1"/>
</dbReference>
<dbReference type="InterPro" id="IPR040079">
    <property type="entry name" value="Glutathione_S-Trfase"/>
</dbReference>
<evidence type="ECO:0000313" key="7">
    <source>
        <dbReference type="Proteomes" id="UP001214976"/>
    </source>
</evidence>
<dbReference type="InterPro" id="IPR004045">
    <property type="entry name" value="Glutathione_S-Trfase_N"/>
</dbReference>
<dbReference type="AlphaFoldDB" id="A0AAW6Q9M5"/>
<dbReference type="GO" id="GO:0004364">
    <property type="term" value="F:glutathione transferase activity"/>
    <property type="evidence" value="ECO:0007669"/>
    <property type="project" value="UniProtKB-EC"/>
</dbReference>
<dbReference type="SFLD" id="SFLDG00358">
    <property type="entry name" value="Main_(cytGST)"/>
    <property type="match status" value="1"/>
</dbReference>
<dbReference type="GO" id="GO:0005737">
    <property type="term" value="C:cytoplasm"/>
    <property type="evidence" value="ECO:0007669"/>
    <property type="project" value="UniProtKB-ARBA"/>
</dbReference>
<dbReference type="EC" id="2.5.1.18" evidence="1"/>
<dbReference type="PROSITE" id="PS50404">
    <property type="entry name" value="GST_NTER"/>
    <property type="match status" value="1"/>
</dbReference>
<dbReference type="PANTHER" id="PTHR44051">
    <property type="entry name" value="GLUTATHIONE S-TRANSFERASE-RELATED"/>
    <property type="match status" value="1"/>
</dbReference>
<comment type="caution">
    <text evidence="6">The sequence shown here is derived from an EMBL/GenBank/DDBJ whole genome shotgun (WGS) entry which is preliminary data.</text>
</comment>
<keyword evidence="2" id="KW-0808">Transferase</keyword>
<feature type="domain" description="GST C-terminal" evidence="5">
    <location>
        <begin position="87"/>
        <end position="203"/>
    </location>
</feature>